<dbReference type="PANTHER" id="PTHR43081:SF11">
    <property type="entry name" value="BLR2264 PROTEIN"/>
    <property type="match status" value="1"/>
</dbReference>
<dbReference type="PANTHER" id="PTHR43081">
    <property type="entry name" value="ADENYLATE CYCLASE, TERMINAL-DIFFERENTIATION SPECIFIC-RELATED"/>
    <property type="match status" value="1"/>
</dbReference>
<dbReference type="InterPro" id="IPR001054">
    <property type="entry name" value="A/G_cyclase"/>
</dbReference>
<keyword evidence="3" id="KW-1185">Reference proteome</keyword>
<reference evidence="2 3" key="1">
    <citation type="submission" date="2020-08" db="EMBL/GenBank/DDBJ databases">
        <title>Genomic Encyclopedia of Type Strains, Phase IV (KMG-IV): sequencing the most valuable type-strain genomes for metagenomic binning, comparative biology and taxonomic classification.</title>
        <authorList>
            <person name="Goeker M."/>
        </authorList>
    </citation>
    <scope>NUCLEOTIDE SEQUENCE [LARGE SCALE GENOMIC DNA]</scope>
    <source>
        <strain evidence="2 3">DSM 28760</strain>
    </source>
</reference>
<dbReference type="GO" id="GO:0004016">
    <property type="term" value="F:adenylate cyclase activity"/>
    <property type="evidence" value="ECO:0007669"/>
    <property type="project" value="UniProtKB-EC"/>
</dbReference>
<dbReference type="EC" id="4.6.1.1" evidence="2"/>
<proteinExistence type="predicted"/>
<dbReference type="Pfam" id="PF00211">
    <property type="entry name" value="Guanylate_cyc"/>
    <property type="match status" value="1"/>
</dbReference>
<dbReference type="GO" id="GO:0035556">
    <property type="term" value="P:intracellular signal transduction"/>
    <property type="evidence" value="ECO:0007669"/>
    <property type="project" value="InterPro"/>
</dbReference>
<comment type="caution">
    <text evidence="2">The sequence shown here is derived from an EMBL/GenBank/DDBJ whole genome shotgun (WGS) entry which is preliminary data.</text>
</comment>
<dbReference type="EMBL" id="JACICC010000010">
    <property type="protein sequence ID" value="MBB3811057.1"/>
    <property type="molecule type" value="Genomic_DNA"/>
</dbReference>
<dbReference type="PROSITE" id="PS50125">
    <property type="entry name" value="GUANYLATE_CYCLASE_2"/>
    <property type="match status" value="1"/>
</dbReference>
<dbReference type="GO" id="GO:0006171">
    <property type="term" value="P:cAMP biosynthetic process"/>
    <property type="evidence" value="ECO:0007669"/>
    <property type="project" value="TreeGrafter"/>
</dbReference>
<dbReference type="InterPro" id="IPR050697">
    <property type="entry name" value="Adenylyl/Guanylyl_Cyclase_3/4"/>
</dbReference>
<dbReference type="InterPro" id="IPR029787">
    <property type="entry name" value="Nucleotide_cyclase"/>
</dbReference>
<name>A0A7W6EIR1_9HYPH</name>
<dbReference type="Proteomes" id="UP000537592">
    <property type="component" value="Unassembled WGS sequence"/>
</dbReference>
<accession>A0A7W6EIR1</accession>
<organism evidence="2 3">
    <name type="scientific">Pseudochelatococcus contaminans</name>
    <dbReference type="NCBI Taxonomy" id="1538103"/>
    <lineage>
        <taxon>Bacteria</taxon>
        <taxon>Pseudomonadati</taxon>
        <taxon>Pseudomonadota</taxon>
        <taxon>Alphaproteobacteria</taxon>
        <taxon>Hyphomicrobiales</taxon>
        <taxon>Chelatococcaceae</taxon>
        <taxon>Pseudochelatococcus</taxon>
    </lineage>
</organism>
<dbReference type="AlphaFoldDB" id="A0A7W6EIR1"/>
<dbReference type="CDD" id="cd07302">
    <property type="entry name" value="CHD"/>
    <property type="match status" value="1"/>
</dbReference>
<dbReference type="SUPFAM" id="SSF55073">
    <property type="entry name" value="Nucleotide cyclase"/>
    <property type="match status" value="1"/>
</dbReference>
<evidence type="ECO:0000313" key="2">
    <source>
        <dbReference type="EMBL" id="MBB3811057.1"/>
    </source>
</evidence>
<evidence type="ECO:0000313" key="3">
    <source>
        <dbReference type="Proteomes" id="UP000537592"/>
    </source>
</evidence>
<feature type="domain" description="Guanylate cyclase" evidence="1">
    <location>
        <begin position="216"/>
        <end position="345"/>
    </location>
</feature>
<dbReference type="Gene3D" id="3.30.70.1230">
    <property type="entry name" value="Nucleotide cyclase"/>
    <property type="match status" value="1"/>
</dbReference>
<evidence type="ECO:0000259" key="1">
    <source>
        <dbReference type="PROSITE" id="PS50125"/>
    </source>
</evidence>
<gene>
    <name evidence="2" type="ORF">FHS81_003168</name>
</gene>
<dbReference type="SMART" id="SM00044">
    <property type="entry name" value="CYCc"/>
    <property type="match status" value="1"/>
</dbReference>
<protein>
    <submittedName>
        <fullName evidence="2">Adenylate cyclase</fullName>
        <ecNumber evidence="2">4.6.1.1</ecNumber>
    </submittedName>
</protein>
<keyword evidence="2" id="KW-0456">Lyase</keyword>
<sequence length="389" mass="43166">MEPAQVEPDDITLLALKDWLLTEGRESRDISHVIARLGVRLNEAGIPVDRMQFGGQVLHSEHVAHSSTWIKGQETLQQLQTYGQEAIDAYLSSPMREVHEERKSLFLWLRDIPDERYSGIVELKADGYTHLLCFPVFFVNGHSNVISLATRNDDGFAARHIGVLRKIMPALIAVIEIFSIYKSMDDVLRIYVGNDPHHAILAGDIGRGQVTRIRSAILFADMRSYTRITSRLEPEDVVALLNRYFDCLVPPIEAQGGEVLKYMGDGLLAIFRDRGDDTGAAAQSALAAASEALIRIEKAEADFIVPIRAGIALHHGEAAYGNVGSGERLDFTVVGRDVNLTSRLAQLNKVLGEPLLMSSQFARHMDSQMNCLGAFRLDGFDGEVEVYRP</sequence>